<organism evidence="2 3">
    <name type="scientific">Rhodococcus wratislaviensis NBRC 100605</name>
    <dbReference type="NCBI Taxonomy" id="1219028"/>
    <lineage>
        <taxon>Bacteria</taxon>
        <taxon>Bacillati</taxon>
        <taxon>Actinomycetota</taxon>
        <taxon>Actinomycetes</taxon>
        <taxon>Mycobacteriales</taxon>
        <taxon>Nocardiaceae</taxon>
        <taxon>Rhodococcus</taxon>
    </lineage>
</organism>
<feature type="domain" description="Gp5/Type VI secretion system Vgr protein OB-fold" evidence="1">
    <location>
        <begin position="9"/>
        <end position="83"/>
    </location>
</feature>
<dbReference type="InterPro" id="IPR006531">
    <property type="entry name" value="Gp5/Vgr_OB"/>
</dbReference>
<evidence type="ECO:0000313" key="3">
    <source>
        <dbReference type="Proteomes" id="UP000019491"/>
    </source>
</evidence>
<keyword evidence="3" id="KW-1185">Reference proteome</keyword>
<sequence>MNKMDGVVVGLVASLDDPQSQGRIKLRFPWLAEDGADSGWAPIVNPMAGKERGFYYMPEVDDEVLVAFEHGDINHPFVVGFLHNGVDLPPFDGIDAHVRRVRTVSGHMLEFDDRSGQESVRLSTNSGHQLEMRDPEGFVELVTNAGQKIRLQDTPGQISLSTVTGVTVTISDAGGVSVMAPVGAVSVTSLNATVNATASAAVNATAVTLNTPLLTVNSGLAVFSGVVQCQTLVSTAVASLSYTPGAGNLL</sequence>
<comment type="caution">
    <text evidence="2">The sequence shown here is derived from an EMBL/GenBank/DDBJ whole genome shotgun (WGS) entry which is preliminary data.</text>
</comment>
<dbReference type="EMBL" id="BAWF01000051">
    <property type="protein sequence ID" value="GAF48247.1"/>
    <property type="molecule type" value="Genomic_DNA"/>
</dbReference>
<dbReference type="OrthoDB" id="1907165at2"/>
<proteinExistence type="predicted"/>
<dbReference type="SUPFAM" id="SSF69349">
    <property type="entry name" value="Phage fibre proteins"/>
    <property type="match status" value="1"/>
</dbReference>
<dbReference type="SUPFAM" id="SSF69255">
    <property type="entry name" value="gp5 N-terminal domain-like"/>
    <property type="match status" value="1"/>
</dbReference>
<evidence type="ECO:0000259" key="1">
    <source>
        <dbReference type="Pfam" id="PF04717"/>
    </source>
</evidence>
<dbReference type="InterPro" id="IPR037026">
    <property type="entry name" value="Vgr_OB-fold_dom_sf"/>
</dbReference>
<dbReference type="Gene3D" id="2.40.50.230">
    <property type="entry name" value="Gp5 N-terminal domain"/>
    <property type="match status" value="1"/>
</dbReference>
<accession>X0Q9I8</accession>
<dbReference type="Pfam" id="PF04717">
    <property type="entry name" value="Phage_base_V"/>
    <property type="match status" value="1"/>
</dbReference>
<protein>
    <recommendedName>
        <fullName evidence="1">Gp5/Type VI secretion system Vgr protein OB-fold domain-containing protein</fullName>
    </recommendedName>
</protein>
<gene>
    <name evidence="2" type="ORF">RW1_051_00110</name>
</gene>
<dbReference type="Proteomes" id="UP000019491">
    <property type="component" value="Unassembled WGS sequence"/>
</dbReference>
<name>X0Q9I8_RHOWR</name>
<evidence type="ECO:0000313" key="2">
    <source>
        <dbReference type="EMBL" id="GAF48247.1"/>
    </source>
</evidence>
<reference evidence="2 3" key="1">
    <citation type="submission" date="2014-02" db="EMBL/GenBank/DDBJ databases">
        <title>Whole genome shotgun sequence of Rhodococcus wratislaviensis NBRC 100605.</title>
        <authorList>
            <person name="Hosoyama A."/>
            <person name="Tsuchikane K."/>
            <person name="Yoshida I."/>
            <person name="Ohji S."/>
            <person name="Ichikawa N."/>
            <person name="Yamazoe A."/>
            <person name="Fujita N."/>
        </authorList>
    </citation>
    <scope>NUCLEOTIDE SEQUENCE [LARGE SCALE GENOMIC DNA]</scope>
    <source>
        <strain evidence="2 3">NBRC 100605</strain>
    </source>
</reference>
<dbReference type="AlphaFoldDB" id="X0Q9I8"/>